<dbReference type="EMBL" id="JANJYI010000001">
    <property type="protein sequence ID" value="KAK2665439.1"/>
    <property type="molecule type" value="Genomic_DNA"/>
</dbReference>
<evidence type="ECO:0000313" key="2">
    <source>
        <dbReference type="Proteomes" id="UP001280121"/>
    </source>
</evidence>
<dbReference type="AlphaFoldDB" id="A0AAE0CW00"/>
<proteinExistence type="predicted"/>
<evidence type="ECO:0000313" key="1">
    <source>
        <dbReference type="EMBL" id="KAK2665439.1"/>
    </source>
</evidence>
<sequence length="111" mass="12185">MQIYMLDSLTLHYSLLNVEHILVLLPAKAISARTAKGQVILLESAPMWRFVTIVAFLGTLLQSAPQRHYAGTVGNQVTWLAIVPTRESATPAARVDIVLETAQLPHCHQGT</sequence>
<protein>
    <submittedName>
        <fullName evidence="1">Uncharacterized protein</fullName>
    </submittedName>
</protein>
<keyword evidence="2" id="KW-1185">Reference proteome</keyword>
<comment type="caution">
    <text evidence="1">The sequence shown here is derived from an EMBL/GenBank/DDBJ whole genome shotgun (WGS) entry which is preliminary data.</text>
</comment>
<reference evidence="1" key="1">
    <citation type="journal article" date="2023" name="Plant J.">
        <title>Genome sequences and population genomics provide insights into the demographic history, inbreeding, and mutation load of two 'living fossil' tree species of Dipteronia.</title>
        <authorList>
            <person name="Feng Y."/>
            <person name="Comes H.P."/>
            <person name="Chen J."/>
            <person name="Zhu S."/>
            <person name="Lu R."/>
            <person name="Zhang X."/>
            <person name="Li P."/>
            <person name="Qiu J."/>
            <person name="Olsen K.M."/>
            <person name="Qiu Y."/>
        </authorList>
    </citation>
    <scope>NUCLEOTIDE SEQUENCE</scope>
    <source>
        <strain evidence="1">KIB01</strain>
    </source>
</reference>
<organism evidence="1 2">
    <name type="scientific">Dipteronia dyeriana</name>
    <dbReference type="NCBI Taxonomy" id="168575"/>
    <lineage>
        <taxon>Eukaryota</taxon>
        <taxon>Viridiplantae</taxon>
        <taxon>Streptophyta</taxon>
        <taxon>Embryophyta</taxon>
        <taxon>Tracheophyta</taxon>
        <taxon>Spermatophyta</taxon>
        <taxon>Magnoliopsida</taxon>
        <taxon>eudicotyledons</taxon>
        <taxon>Gunneridae</taxon>
        <taxon>Pentapetalae</taxon>
        <taxon>rosids</taxon>
        <taxon>malvids</taxon>
        <taxon>Sapindales</taxon>
        <taxon>Sapindaceae</taxon>
        <taxon>Hippocastanoideae</taxon>
        <taxon>Acereae</taxon>
        <taxon>Dipteronia</taxon>
    </lineage>
</organism>
<name>A0AAE0CW00_9ROSI</name>
<dbReference type="Proteomes" id="UP001280121">
    <property type="component" value="Unassembled WGS sequence"/>
</dbReference>
<accession>A0AAE0CW00</accession>
<gene>
    <name evidence="1" type="ORF">Ddye_004013</name>
</gene>